<dbReference type="GO" id="GO:0046872">
    <property type="term" value="F:metal ion binding"/>
    <property type="evidence" value="ECO:0007669"/>
    <property type="project" value="UniProtKB-KW"/>
</dbReference>
<dbReference type="CDD" id="cd01335">
    <property type="entry name" value="Radical_SAM"/>
    <property type="match status" value="1"/>
</dbReference>
<dbReference type="InterPro" id="IPR007197">
    <property type="entry name" value="rSAM"/>
</dbReference>
<dbReference type="PROSITE" id="PS51918">
    <property type="entry name" value="RADICAL_SAM"/>
    <property type="match status" value="1"/>
</dbReference>
<dbReference type="SFLD" id="SFLDS00029">
    <property type="entry name" value="Radical_SAM"/>
    <property type="match status" value="1"/>
</dbReference>
<reference evidence="6 7" key="1">
    <citation type="submission" date="2013-06" db="EMBL/GenBank/DDBJ databases">
        <title>Rumen cellulosomics: divergent fiber-degrading strategies revealed by comparative genome-wide analysis of six Ruminococcal strains.</title>
        <authorList>
            <person name="Dassa B."/>
            <person name="Borovok I."/>
            <person name="Lamed R."/>
            <person name="Flint H."/>
            <person name="Yeoman C.J."/>
            <person name="White B."/>
            <person name="Bayer E.A."/>
        </authorList>
    </citation>
    <scope>NUCLEOTIDE SEQUENCE [LARGE SCALE GENOMIC DNA]</scope>
    <source>
        <strain evidence="6 7">SY3</strain>
    </source>
</reference>
<gene>
    <name evidence="6" type="ORF">RASY3_04670</name>
</gene>
<proteinExistence type="predicted"/>
<sequence>MRKFTKNLLFLQNKEQVIVGNKFECTFLKMSRECYDILNGFVNKGIGKHEYENIFEDKDDKEYFSELHDKLVEKKILVDENDKELLTDFDIQWEVTNQCNLHCKHCIADAVTTKTLIADRDEIYAIADKILSVKPKLITVTGGEPMVLPFFFELSEYLKKNTDGEMNLMTNGTYINEENAIRIKELYDKVFISVDGSDEKSCSEIRGAGVFAKVMNAIKCLKAAGVKDISLSFVLTAQNREHEKPFLKLCRNLEVSPMVRTFSPVGRGKDHKDWYIQDESVEDNDPVDPEFVKKTRENQPYIEFGACGGRYGSFTVNAKGNMFLCAPYECSEKPIGNILDVDDIRKYFYEEEFRKTESYLNFEKKMPENFKRCKECSVKYFCWHCPFLFEQSLKNEKSFDNYCKLRKKEIGFSLWGEI</sequence>
<dbReference type="AlphaFoldDB" id="A0A011WST8"/>
<dbReference type="InterPro" id="IPR050377">
    <property type="entry name" value="Radical_SAM_PqqE_MftC-like"/>
</dbReference>
<dbReference type="GO" id="GO:0003824">
    <property type="term" value="F:catalytic activity"/>
    <property type="evidence" value="ECO:0007669"/>
    <property type="project" value="InterPro"/>
</dbReference>
<dbReference type="SFLD" id="SFLDG01386">
    <property type="entry name" value="main_SPASM_domain-containing"/>
    <property type="match status" value="1"/>
</dbReference>
<dbReference type="Proteomes" id="UP000021369">
    <property type="component" value="Unassembled WGS sequence"/>
</dbReference>
<evidence type="ECO:0000313" key="6">
    <source>
        <dbReference type="EMBL" id="EXM40060.1"/>
    </source>
</evidence>
<keyword evidence="7" id="KW-1185">Reference proteome</keyword>
<keyword evidence="4" id="KW-0411">Iron-sulfur</keyword>
<dbReference type="PANTHER" id="PTHR11228">
    <property type="entry name" value="RADICAL SAM DOMAIN PROTEIN"/>
    <property type="match status" value="1"/>
</dbReference>
<accession>A0A011WST8</accession>
<keyword evidence="2" id="KW-0479">Metal-binding</keyword>
<dbReference type="PANTHER" id="PTHR11228:SF7">
    <property type="entry name" value="PQQA PEPTIDE CYCLASE"/>
    <property type="match status" value="1"/>
</dbReference>
<comment type="caution">
    <text evidence="6">The sequence shown here is derived from an EMBL/GenBank/DDBJ whole genome shotgun (WGS) entry which is preliminary data.</text>
</comment>
<dbReference type="SUPFAM" id="SSF102114">
    <property type="entry name" value="Radical SAM enzymes"/>
    <property type="match status" value="1"/>
</dbReference>
<dbReference type="GO" id="GO:0051536">
    <property type="term" value="F:iron-sulfur cluster binding"/>
    <property type="evidence" value="ECO:0007669"/>
    <property type="project" value="UniProtKB-KW"/>
</dbReference>
<dbReference type="Gene3D" id="3.20.20.70">
    <property type="entry name" value="Aldolase class I"/>
    <property type="match status" value="1"/>
</dbReference>
<name>A0A011WST8_RUMAL</name>
<dbReference type="RefSeq" id="WP_037285636.1">
    <property type="nucleotide sequence ID" value="NZ_JEOB01000002.1"/>
</dbReference>
<keyword evidence="1" id="KW-0949">S-adenosyl-L-methionine</keyword>
<evidence type="ECO:0000313" key="7">
    <source>
        <dbReference type="Proteomes" id="UP000021369"/>
    </source>
</evidence>
<feature type="domain" description="Radical SAM core" evidence="5">
    <location>
        <begin position="81"/>
        <end position="310"/>
    </location>
</feature>
<evidence type="ECO:0000256" key="1">
    <source>
        <dbReference type="ARBA" id="ARBA00022691"/>
    </source>
</evidence>
<dbReference type="EMBL" id="JEOB01000002">
    <property type="protein sequence ID" value="EXM40060.1"/>
    <property type="molecule type" value="Genomic_DNA"/>
</dbReference>
<dbReference type="InterPro" id="IPR013785">
    <property type="entry name" value="Aldolase_TIM"/>
</dbReference>
<protein>
    <recommendedName>
        <fullName evidence="5">Radical SAM core domain-containing protein</fullName>
    </recommendedName>
</protein>
<evidence type="ECO:0000256" key="4">
    <source>
        <dbReference type="ARBA" id="ARBA00023014"/>
    </source>
</evidence>
<evidence type="ECO:0000256" key="2">
    <source>
        <dbReference type="ARBA" id="ARBA00022723"/>
    </source>
</evidence>
<evidence type="ECO:0000256" key="3">
    <source>
        <dbReference type="ARBA" id="ARBA00023004"/>
    </source>
</evidence>
<evidence type="ECO:0000259" key="5">
    <source>
        <dbReference type="PROSITE" id="PS51918"/>
    </source>
</evidence>
<dbReference type="Pfam" id="PF04055">
    <property type="entry name" value="Radical_SAM"/>
    <property type="match status" value="1"/>
</dbReference>
<dbReference type="InterPro" id="IPR058240">
    <property type="entry name" value="rSAM_sf"/>
</dbReference>
<organism evidence="6 7">
    <name type="scientific">Ruminococcus albus SY3</name>
    <dbReference type="NCBI Taxonomy" id="1341156"/>
    <lineage>
        <taxon>Bacteria</taxon>
        <taxon>Bacillati</taxon>
        <taxon>Bacillota</taxon>
        <taxon>Clostridia</taxon>
        <taxon>Eubacteriales</taxon>
        <taxon>Oscillospiraceae</taxon>
        <taxon>Ruminococcus</taxon>
    </lineage>
</organism>
<dbReference type="SFLD" id="SFLDG01067">
    <property type="entry name" value="SPASM/twitch_domain_containing"/>
    <property type="match status" value="1"/>
</dbReference>
<dbReference type="PATRIC" id="fig|1341156.4.peg.897"/>
<keyword evidence="3" id="KW-0408">Iron</keyword>